<accession>A0ABY7DW05</accession>
<dbReference type="EMBL" id="CP111014">
    <property type="protein sequence ID" value="WAR01037.1"/>
    <property type="molecule type" value="Genomic_DNA"/>
</dbReference>
<dbReference type="Pfam" id="PF21534">
    <property type="entry name" value="Rost"/>
    <property type="match status" value="1"/>
</dbReference>
<keyword evidence="2" id="KW-0732">Signal</keyword>
<organism evidence="3 4">
    <name type="scientific">Mya arenaria</name>
    <name type="common">Soft-shell clam</name>
    <dbReference type="NCBI Taxonomy" id="6604"/>
    <lineage>
        <taxon>Eukaryota</taxon>
        <taxon>Metazoa</taxon>
        <taxon>Spiralia</taxon>
        <taxon>Lophotrochozoa</taxon>
        <taxon>Mollusca</taxon>
        <taxon>Bivalvia</taxon>
        <taxon>Autobranchia</taxon>
        <taxon>Heteroconchia</taxon>
        <taxon>Euheterodonta</taxon>
        <taxon>Imparidentia</taxon>
        <taxon>Neoheterodontei</taxon>
        <taxon>Myida</taxon>
        <taxon>Myoidea</taxon>
        <taxon>Myidae</taxon>
        <taxon>Mya</taxon>
    </lineage>
</organism>
<sequence length="640" mass="72049">MLYMTVAAIPNMLVFTLQMACADLYLMYDSPPHVEQFHLCLMYEPPPHIELFHLHLMMMIKITLRLVKATQEGVVLAQRAVRAYTRYAFFSFRDRKGRQTDSNKSVLDGPRHGLMYNNVEDFVLSQWSDNPVPYAIYRTIVALYFFLMVWYTAIYGTIGTKMVIMLTYWSFYILVACQIVRAANCWHYIGLKRRGEDVHARLRNKRRIKVQWLLHNLSSDAAPLVSVLFWTIAYDGSGVTLINCTTHGINAIFVVVDTLISRTPMRMLHLYQCASLGVVYAGFSYVYHLCGGTNHKGEPYIYKPLDYANNFRTAVSTLLVSIVLVAPLIHCWIFFLYRFRLFIHRYLRAVEKRADHQVLVKSEKVIDVVTLCPAYERKSHSDGITLCPASERNSHSDGITLCPASERKSHSDGITLCPASERKSHSDVITLCPASERKSHSDVITLCPASERKSHSDVITLCPASERNSHSDVITVCPASERKSHSDVITLCPASERNSHRDVITLCPASERNSHSDVITLCPASERNSHSDVITVCPASERMSHSDVITVCPASERKSHSDVITLCPASERKSHSDVITLCPASERNSNSDVITVCPASERMSHSDVITLCLASERKSHSDVITLCPASERMSHSDVIT</sequence>
<feature type="transmembrane region" description="Helical" evidence="1">
    <location>
        <begin position="268"/>
        <end position="287"/>
    </location>
</feature>
<proteinExistence type="predicted"/>
<dbReference type="PANTHER" id="PTHR12242:SF1">
    <property type="entry name" value="MYND-TYPE DOMAIN-CONTAINING PROTEIN"/>
    <property type="match status" value="1"/>
</dbReference>
<feature type="transmembrane region" description="Helical" evidence="1">
    <location>
        <begin position="238"/>
        <end position="256"/>
    </location>
</feature>
<dbReference type="Proteomes" id="UP001164746">
    <property type="component" value="Chromosome 3"/>
</dbReference>
<reference evidence="3" key="1">
    <citation type="submission" date="2022-11" db="EMBL/GenBank/DDBJ databases">
        <title>Centuries of genome instability and evolution in soft-shell clam transmissible cancer (bioRxiv).</title>
        <authorList>
            <person name="Hart S.F.M."/>
            <person name="Yonemitsu M.A."/>
            <person name="Giersch R.M."/>
            <person name="Beal B.F."/>
            <person name="Arriagada G."/>
            <person name="Davis B.W."/>
            <person name="Ostrander E.A."/>
            <person name="Goff S.P."/>
            <person name="Metzger M.J."/>
        </authorList>
    </citation>
    <scope>NUCLEOTIDE SEQUENCE</scope>
    <source>
        <strain evidence="3">MELC-2E11</strain>
        <tissue evidence="3">Siphon/mantle</tissue>
    </source>
</reference>
<dbReference type="PANTHER" id="PTHR12242">
    <property type="entry name" value="OS02G0130600 PROTEIN-RELATED"/>
    <property type="match status" value="1"/>
</dbReference>
<keyword evidence="4" id="KW-1185">Reference proteome</keyword>
<evidence type="ECO:0000256" key="1">
    <source>
        <dbReference type="SAM" id="Phobius"/>
    </source>
</evidence>
<feature type="chain" id="PRO_5045386808" evidence="2">
    <location>
        <begin position="23"/>
        <end position="640"/>
    </location>
</feature>
<feature type="signal peptide" evidence="2">
    <location>
        <begin position="1"/>
        <end position="22"/>
    </location>
</feature>
<feature type="transmembrane region" description="Helical" evidence="1">
    <location>
        <begin position="212"/>
        <end position="232"/>
    </location>
</feature>
<keyword evidence="1" id="KW-0812">Transmembrane</keyword>
<name>A0ABY7DW05_MYAAR</name>
<keyword evidence="1" id="KW-1133">Transmembrane helix</keyword>
<keyword evidence="1" id="KW-0472">Membrane</keyword>
<evidence type="ECO:0000313" key="4">
    <source>
        <dbReference type="Proteomes" id="UP001164746"/>
    </source>
</evidence>
<feature type="transmembrane region" description="Helical" evidence="1">
    <location>
        <begin position="314"/>
        <end position="337"/>
    </location>
</feature>
<dbReference type="InterPro" id="IPR049352">
    <property type="entry name" value="Rost"/>
</dbReference>
<protein>
    <submittedName>
        <fullName evidence="3">ROST-like protein</fullName>
    </submittedName>
</protein>
<evidence type="ECO:0000256" key="2">
    <source>
        <dbReference type="SAM" id="SignalP"/>
    </source>
</evidence>
<feature type="transmembrane region" description="Helical" evidence="1">
    <location>
        <begin position="170"/>
        <end position="191"/>
    </location>
</feature>
<gene>
    <name evidence="3" type="ORF">MAR_025409</name>
</gene>
<feature type="transmembrane region" description="Helical" evidence="1">
    <location>
        <begin position="135"/>
        <end position="158"/>
    </location>
</feature>
<evidence type="ECO:0000313" key="3">
    <source>
        <dbReference type="EMBL" id="WAR01037.1"/>
    </source>
</evidence>